<accession>A0A896SVB5</accession>
<dbReference type="PANTHER" id="PTHR36083">
    <property type="entry name" value="50S RIBOSOMAL PROTEIN L32, CHLOROPLASTIC"/>
    <property type="match status" value="1"/>
</dbReference>
<evidence type="ECO:0000313" key="1">
    <source>
        <dbReference type="EMBL" id="QSD57029.1"/>
    </source>
</evidence>
<dbReference type="AlphaFoldDB" id="A0A896SVB5"/>
<name>A0A896SVB5_9FLOR</name>
<keyword evidence="1" id="KW-0150">Chloroplast</keyword>
<dbReference type="RefSeq" id="YP_010170888.1">
    <property type="nucleotide sequence ID" value="NC_057618.1"/>
</dbReference>
<protein>
    <submittedName>
        <fullName evidence="1">Ribosomal protein L32</fullName>
    </submittedName>
</protein>
<dbReference type="GeneID" id="67279384"/>
<keyword evidence="1" id="KW-0689">Ribosomal protein</keyword>
<dbReference type="GO" id="GO:0005840">
    <property type="term" value="C:ribosome"/>
    <property type="evidence" value="ECO:0007669"/>
    <property type="project" value="UniProtKB-KW"/>
</dbReference>
<dbReference type="PANTHER" id="PTHR36083:SF1">
    <property type="entry name" value="LARGE RIBOSOMAL SUBUNIT PROTEIN BL32C"/>
    <property type="match status" value="1"/>
</dbReference>
<sequence>MAVPKKRTSKSKSHKLHWYKKAKLVSDKSLSIAKSLLSGKANNFVYNKSMDDMYNLFS</sequence>
<reference evidence="1" key="1">
    <citation type="submission" date="2020-11" db="EMBL/GenBank/DDBJ databases">
        <authorList>
            <person name="Paiano M.O."/>
        </authorList>
    </citation>
    <scope>NUCLEOTIDE SEQUENCE</scope>
</reference>
<gene>
    <name evidence="1" type="primary">rpl32</name>
</gene>
<keyword evidence="1" id="KW-0934">Plastid</keyword>
<organism evidence="1">
    <name type="scientific">Chondria tumulosa</name>
    <dbReference type="NCBI Taxonomy" id="2740715"/>
    <lineage>
        <taxon>Eukaryota</taxon>
        <taxon>Rhodophyta</taxon>
        <taxon>Florideophyceae</taxon>
        <taxon>Rhodymeniophycidae</taxon>
        <taxon>Ceramiales</taxon>
        <taxon>Rhodomelaceae</taxon>
        <taxon>Chondrieae</taxon>
        <taxon>Chondria</taxon>
    </lineage>
</organism>
<dbReference type="EMBL" id="MW309501">
    <property type="protein sequence ID" value="QSD57029.1"/>
    <property type="molecule type" value="Genomic_DNA"/>
</dbReference>
<keyword evidence="1" id="KW-0687">Ribonucleoprotein</keyword>
<geneLocation type="chloroplast" evidence="1"/>
<dbReference type="InterPro" id="IPR044958">
    <property type="entry name" value="Ribosomal_bL32_plant/cyanobact"/>
</dbReference>
<proteinExistence type="predicted"/>